<sequence length="259" mass="28973">MYQIISTKCGAVQKFKLSFPEVKEQVAIGLHSRELASIIMARYHTNEDHLFEDIIIYERASNERRERFKSKTDHGSTASKQPPVPPKLNSGNNVRTPVNANPKCFNCNQPRHRANQCPKSKREPGSCFFCGQLSHYVGGCPLRVVKTEMEVNKRTNLVLPQAKIEKQANGPTPFELIDAILDLSSPVSFVSEDVVPVSLCMPTSHSTKFIGIQVIGCIRRAVTIGQIEIDVLFCVIPRNSMKHLCLLGRDVLCDDGIRK</sequence>
<feature type="region of interest" description="Disordered" evidence="2">
    <location>
        <begin position="65"/>
        <end position="95"/>
    </location>
</feature>
<proteinExistence type="predicted"/>
<keyword evidence="1" id="KW-0862">Zinc</keyword>
<dbReference type="InterPro" id="IPR036875">
    <property type="entry name" value="Znf_CCHC_sf"/>
</dbReference>
<evidence type="ECO:0000256" key="2">
    <source>
        <dbReference type="SAM" id="MobiDB-lite"/>
    </source>
</evidence>
<comment type="caution">
    <text evidence="4">The sequence shown here is derived from an EMBL/GenBank/DDBJ whole genome shotgun (WGS) entry which is preliminary data.</text>
</comment>
<dbReference type="GO" id="GO:0003676">
    <property type="term" value="F:nucleic acid binding"/>
    <property type="evidence" value="ECO:0007669"/>
    <property type="project" value="InterPro"/>
</dbReference>
<gene>
    <name evidence="4" type="ORF">Zmor_006211</name>
</gene>
<dbReference type="PROSITE" id="PS50158">
    <property type="entry name" value="ZF_CCHC"/>
    <property type="match status" value="1"/>
</dbReference>
<keyword evidence="1" id="KW-0479">Metal-binding</keyword>
<dbReference type="Gene3D" id="4.10.60.10">
    <property type="entry name" value="Zinc finger, CCHC-type"/>
    <property type="match status" value="1"/>
</dbReference>
<evidence type="ECO:0000313" key="4">
    <source>
        <dbReference type="EMBL" id="KAJ3661829.1"/>
    </source>
</evidence>
<feature type="domain" description="CCHC-type" evidence="3">
    <location>
        <begin position="103"/>
        <end position="119"/>
    </location>
</feature>
<reference evidence="4" key="1">
    <citation type="journal article" date="2023" name="G3 (Bethesda)">
        <title>Whole genome assemblies of Zophobas morio and Tenebrio molitor.</title>
        <authorList>
            <person name="Kaur S."/>
            <person name="Stinson S.A."/>
            <person name="diCenzo G.C."/>
        </authorList>
    </citation>
    <scope>NUCLEOTIDE SEQUENCE</scope>
    <source>
        <strain evidence="4">QUZm001</strain>
    </source>
</reference>
<evidence type="ECO:0000256" key="1">
    <source>
        <dbReference type="PROSITE-ProRule" id="PRU00047"/>
    </source>
</evidence>
<dbReference type="SMART" id="SM00343">
    <property type="entry name" value="ZnF_C2HC"/>
    <property type="match status" value="2"/>
</dbReference>
<dbReference type="EMBL" id="JALNTZ010000002">
    <property type="protein sequence ID" value="KAJ3661829.1"/>
    <property type="molecule type" value="Genomic_DNA"/>
</dbReference>
<protein>
    <recommendedName>
        <fullName evidence="3">CCHC-type domain-containing protein</fullName>
    </recommendedName>
</protein>
<feature type="compositionally biased region" description="Basic and acidic residues" evidence="2">
    <location>
        <begin position="65"/>
        <end position="74"/>
    </location>
</feature>
<keyword evidence="1" id="KW-0863">Zinc-finger</keyword>
<name>A0AA38IZ45_9CUCU</name>
<accession>A0AA38IZ45</accession>
<organism evidence="4 5">
    <name type="scientific">Zophobas morio</name>
    <dbReference type="NCBI Taxonomy" id="2755281"/>
    <lineage>
        <taxon>Eukaryota</taxon>
        <taxon>Metazoa</taxon>
        <taxon>Ecdysozoa</taxon>
        <taxon>Arthropoda</taxon>
        <taxon>Hexapoda</taxon>
        <taxon>Insecta</taxon>
        <taxon>Pterygota</taxon>
        <taxon>Neoptera</taxon>
        <taxon>Endopterygota</taxon>
        <taxon>Coleoptera</taxon>
        <taxon>Polyphaga</taxon>
        <taxon>Cucujiformia</taxon>
        <taxon>Tenebrionidae</taxon>
        <taxon>Zophobas</taxon>
    </lineage>
</organism>
<evidence type="ECO:0000259" key="3">
    <source>
        <dbReference type="PROSITE" id="PS50158"/>
    </source>
</evidence>
<keyword evidence="5" id="KW-1185">Reference proteome</keyword>
<dbReference type="SUPFAM" id="SSF57756">
    <property type="entry name" value="Retrovirus zinc finger-like domains"/>
    <property type="match status" value="1"/>
</dbReference>
<dbReference type="InterPro" id="IPR001878">
    <property type="entry name" value="Znf_CCHC"/>
</dbReference>
<evidence type="ECO:0000313" key="5">
    <source>
        <dbReference type="Proteomes" id="UP001168821"/>
    </source>
</evidence>
<dbReference type="GO" id="GO:0008270">
    <property type="term" value="F:zinc ion binding"/>
    <property type="evidence" value="ECO:0007669"/>
    <property type="project" value="UniProtKB-KW"/>
</dbReference>
<dbReference type="Proteomes" id="UP001168821">
    <property type="component" value="Unassembled WGS sequence"/>
</dbReference>
<dbReference type="AlphaFoldDB" id="A0AA38IZ45"/>